<name>A0A6L6XF06_9FIRM</name>
<organism evidence="2 3">
    <name type="scientific">Roseburia intestinalis</name>
    <dbReference type="NCBI Taxonomy" id="166486"/>
    <lineage>
        <taxon>Bacteria</taxon>
        <taxon>Bacillati</taxon>
        <taxon>Bacillota</taxon>
        <taxon>Clostridia</taxon>
        <taxon>Lachnospirales</taxon>
        <taxon>Lachnospiraceae</taxon>
        <taxon>Roseburia</taxon>
    </lineage>
</organism>
<dbReference type="RefSeq" id="WP_157350380.1">
    <property type="nucleotide sequence ID" value="NZ_WGGT01000007.1"/>
</dbReference>
<evidence type="ECO:0000313" key="2">
    <source>
        <dbReference type="EMBL" id="MVQ45540.1"/>
    </source>
</evidence>
<feature type="region of interest" description="Disordered" evidence="1">
    <location>
        <begin position="221"/>
        <end position="244"/>
    </location>
</feature>
<accession>A0A6L6XF06</accession>
<evidence type="ECO:0000256" key="1">
    <source>
        <dbReference type="SAM" id="MobiDB-lite"/>
    </source>
</evidence>
<comment type="caution">
    <text evidence="2">The sequence shown here is derived from an EMBL/GenBank/DDBJ whole genome shotgun (WGS) entry which is preliminary data.</text>
</comment>
<dbReference type="Proteomes" id="UP000479531">
    <property type="component" value="Unassembled WGS sequence"/>
</dbReference>
<reference evidence="2 3" key="1">
    <citation type="submission" date="2019-10" db="EMBL/GenBank/DDBJ databases">
        <title>Roseburia spp. ameliorate alcoholic fatty liver via restoration of gut barrier function.</title>
        <authorList>
            <person name="Seo B."/>
            <person name="Ko G."/>
        </authorList>
    </citation>
    <scope>NUCLEOTIDE SEQUENCE [LARGE SCALE GENOMIC DNA]</scope>
    <source>
        <strain evidence="2 3">SNUG30017</strain>
    </source>
</reference>
<proteinExistence type="predicted"/>
<gene>
    <name evidence="2" type="ORF">GCK47_07455</name>
</gene>
<evidence type="ECO:0000313" key="3">
    <source>
        <dbReference type="Proteomes" id="UP000479531"/>
    </source>
</evidence>
<dbReference type="EMBL" id="WGGT01000007">
    <property type="protein sequence ID" value="MVQ45540.1"/>
    <property type="molecule type" value="Genomic_DNA"/>
</dbReference>
<evidence type="ECO:0008006" key="4">
    <source>
        <dbReference type="Google" id="ProtNLM"/>
    </source>
</evidence>
<dbReference type="Gene3D" id="2.60.40.1080">
    <property type="match status" value="2"/>
</dbReference>
<protein>
    <recommendedName>
        <fullName evidence="4">BIG2 domain-containing protein</fullName>
    </recommendedName>
</protein>
<dbReference type="AlphaFoldDB" id="A0A6L6XF06"/>
<sequence>MKRAAKQVLIVLLVVMAVIGTGNISAQADYNWKPKKVSIAQSAKKVSQGKEFEIRAKVTPIDAEDDYIRWEIISGKKYVKFEDRDRTGDEMDFIAVKPGKAKIRCYVQGKSKKKYGDTITVTVTKKKSDYSLAKVGESVKYVEAWDDFDLEVKKGSSIKNSQLKWEISDTSIVSFAERKTTGTDVEFYAEKTGTVRVTCTCTSGKAKGKKVVYTVNVIADDDDDYDDDDYDDDDYDDDYYDDYD</sequence>